<dbReference type="Proteomes" id="UP001589755">
    <property type="component" value="Unassembled WGS sequence"/>
</dbReference>
<protein>
    <recommendedName>
        <fullName evidence="4">Flagellar protein</fullName>
    </recommendedName>
</protein>
<reference evidence="2 3" key="1">
    <citation type="submission" date="2024-09" db="EMBL/GenBank/DDBJ databases">
        <authorList>
            <person name="Sun Q."/>
            <person name="Mori K."/>
        </authorList>
    </citation>
    <scope>NUCLEOTIDE SEQUENCE [LARGE SCALE GENOMIC DNA]</scope>
    <source>
        <strain evidence="2 3">CCM 8543</strain>
    </source>
</reference>
<sequence>MKDKLAGLVLPDATPVETLEEVPEKDKKRRLRRPRLPRVSSDWLIAGCGIGLAAVCALFPWYIFLHQEKFGIRPLTFSGQADGRAAPGLAASIQPLGERLMPPPEGRPQLDFFPTGTVPDAPRVEPDDLPRQPFPGDRLSFRLIDAGNGRAMIEDEEGFWIVQHGSPLPDGSRVARIVEREGSWVLITSRDTEVRLER</sequence>
<gene>
    <name evidence="2" type="ORF">ACFFJ2_11590</name>
</gene>
<evidence type="ECO:0008006" key="4">
    <source>
        <dbReference type="Google" id="ProtNLM"/>
    </source>
</evidence>
<keyword evidence="3" id="KW-1185">Reference proteome</keyword>
<organism evidence="2 3">
    <name type="scientific">Chelativorans intermedius</name>
    <dbReference type="NCBI Taxonomy" id="515947"/>
    <lineage>
        <taxon>Bacteria</taxon>
        <taxon>Pseudomonadati</taxon>
        <taxon>Pseudomonadota</taxon>
        <taxon>Alphaproteobacteria</taxon>
        <taxon>Hyphomicrobiales</taxon>
        <taxon>Phyllobacteriaceae</taxon>
        <taxon>Chelativorans</taxon>
    </lineage>
</organism>
<proteinExistence type="predicted"/>
<accession>A0ABV6D8Q6</accession>
<evidence type="ECO:0000256" key="1">
    <source>
        <dbReference type="SAM" id="Phobius"/>
    </source>
</evidence>
<keyword evidence="1" id="KW-0812">Transmembrane</keyword>
<evidence type="ECO:0000313" key="3">
    <source>
        <dbReference type="Proteomes" id="UP001589755"/>
    </source>
</evidence>
<comment type="caution">
    <text evidence="2">The sequence shown here is derived from an EMBL/GenBank/DDBJ whole genome shotgun (WGS) entry which is preliminary data.</text>
</comment>
<evidence type="ECO:0000313" key="2">
    <source>
        <dbReference type="EMBL" id="MFC0209039.1"/>
    </source>
</evidence>
<keyword evidence="1" id="KW-1133">Transmembrane helix</keyword>
<dbReference type="RefSeq" id="WP_261519410.1">
    <property type="nucleotide sequence ID" value="NZ_JAODNW010000003.1"/>
</dbReference>
<feature type="transmembrane region" description="Helical" evidence="1">
    <location>
        <begin position="43"/>
        <end position="65"/>
    </location>
</feature>
<dbReference type="EMBL" id="JBHLXD010000017">
    <property type="protein sequence ID" value="MFC0209039.1"/>
    <property type="molecule type" value="Genomic_DNA"/>
</dbReference>
<keyword evidence="1" id="KW-0472">Membrane</keyword>
<name>A0ABV6D8Q6_9HYPH</name>